<dbReference type="Proteomes" id="UP001054846">
    <property type="component" value="Chromosome"/>
</dbReference>
<keyword evidence="6 9" id="KW-0645">Protease</keyword>
<comment type="similarity">
    <text evidence="3 9">Belongs to the peptidase S51 family.</text>
</comment>
<evidence type="ECO:0000256" key="5">
    <source>
        <dbReference type="ARBA" id="ARBA00015719"/>
    </source>
</evidence>
<evidence type="ECO:0000313" key="10">
    <source>
        <dbReference type="EMBL" id="UFP96518.1"/>
    </source>
</evidence>
<evidence type="ECO:0000256" key="1">
    <source>
        <dbReference type="ARBA" id="ARBA00001092"/>
    </source>
</evidence>
<name>A0ABY3PS20_9CYAN</name>
<protein>
    <recommendedName>
        <fullName evidence="5 9">Cyanophycinase</fullName>
        <ecNumber evidence="4 9">3.4.15.6</ecNumber>
    </recommendedName>
</protein>
<comment type="catalytic activity">
    <reaction evidence="1 9">
        <text>[L-4-(L-arginin-2-N-yl)aspartate](n) + H2O = [L-4-(L-arginin-2-N-yl)aspartate](n-1) + L-4-(L-arginin-2-N-yl)aspartate</text>
        <dbReference type="Rhea" id="RHEA:12845"/>
        <dbReference type="Rhea" id="RHEA-COMP:13728"/>
        <dbReference type="Rhea" id="RHEA-COMP:13734"/>
        <dbReference type="ChEBI" id="CHEBI:15377"/>
        <dbReference type="ChEBI" id="CHEBI:137986"/>
        <dbReference type="ChEBI" id="CHEBI:137991"/>
        <dbReference type="EC" id="3.4.15.6"/>
    </reaction>
</comment>
<proteinExistence type="inferred from homology"/>
<keyword evidence="7 9" id="KW-0378">Hydrolase</keyword>
<dbReference type="PIRSF" id="PIRSF032067">
    <property type="entry name" value="Cyanophycinase"/>
    <property type="match status" value="1"/>
</dbReference>
<keyword evidence="11" id="KW-1185">Reference proteome</keyword>
<dbReference type="CDD" id="cd03145">
    <property type="entry name" value="GAT1_cyanophycinase"/>
    <property type="match status" value="1"/>
</dbReference>
<accession>A0ABY3PS20</accession>
<dbReference type="NCBIfam" id="TIGR02069">
    <property type="entry name" value="cyanophycinase"/>
    <property type="match status" value="1"/>
</dbReference>
<evidence type="ECO:0000256" key="4">
    <source>
        <dbReference type="ARBA" id="ARBA00013115"/>
    </source>
</evidence>
<keyword evidence="10" id="KW-0121">Carboxypeptidase</keyword>
<dbReference type="Gene3D" id="3.40.50.880">
    <property type="match status" value="1"/>
</dbReference>
<dbReference type="InterPro" id="IPR011811">
    <property type="entry name" value="Peptidase_S51_cyanophycinase"/>
</dbReference>
<dbReference type="GO" id="GO:0004180">
    <property type="term" value="F:carboxypeptidase activity"/>
    <property type="evidence" value="ECO:0007669"/>
    <property type="project" value="UniProtKB-KW"/>
</dbReference>
<reference evidence="10 11" key="1">
    <citation type="journal article" date="2021" name="Genome Biol. Evol.">
        <title>Complete Genome Sequencing of a Novel Gloeobacter Species from a Waterfall Cave in Mexico.</title>
        <authorList>
            <person name="Saw J.H."/>
            <person name="Cardona T."/>
            <person name="Montejano G."/>
        </authorList>
    </citation>
    <scope>NUCLEOTIDE SEQUENCE [LARGE SCALE GENOMIC DNA]</scope>
    <source>
        <strain evidence="10">MG652769</strain>
    </source>
</reference>
<dbReference type="InterPro" id="IPR029062">
    <property type="entry name" value="Class_I_gatase-like"/>
</dbReference>
<evidence type="ECO:0000256" key="9">
    <source>
        <dbReference type="PIRNR" id="PIRNR032067"/>
    </source>
</evidence>
<dbReference type="GO" id="GO:0008241">
    <property type="term" value="F:peptidyl-dipeptidase activity"/>
    <property type="evidence" value="ECO:0007669"/>
    <property type="project" value="UniProtKB-EC"/>
</dbReference>
<dbReference type="InterPro" id="IPR005320">
    <property type="entry name" value="Peptidase_S51"/>
</dbReference>
<evidence type="ECO:0000256" key="8">
    <source>
        <dbReference type="ARBA" id="ARBA00022825"/>
    </source>
</evidence>
<organism evidence="10 11">
    <name type="scientific">Gloeobacter morelensis MG652769</name>
    <dbReference type="NCBI Taxonomy" id="2781736"/>
    <lineage>
        <taxon>Bacteria</taxon>
        <taxon>Bacillati</taxon>
        <taxon>Cyanobacteriota</taxon>
        <taxon>Cyanophyceae</taxon>
        <taxon>Gloeobacterales</taxon>
        <taxon>Gloeobacteraceae</taxon>
        <taxon>Gloeobacter</taxon>
        <taxon>Gloeobacter morelensis</taxon>
    </lineage>
</organism>
<dbReference type="EC" id="3.4.15.6" evidence="4 9"/>
<keyword evidence="8 9" id="KW-0720">Serine protease</keyword>
<dbReference type="PANTHER" id="PTHR36175:SF1">
    <property type="entry name" value="CYANOPHYCINASE"/>
    <property type="match status" value="1"/>
</dbReference>
<evidence type="ECO:0000256" key="2">
    <source>
        <dbReference type="ARBA" id="ARBA00002039"/>
    </source>
</evidence>
<sequence length="293" mass="31278">MGSPLGCGWESEGLLVQPLPTIDAHTHALNQGSPLIIIGGAEDKEREKSILKAFLAWAGGSEARLLLVPSASSMPEILAEVYRLLFVQLGAASVEVLNITNRYEAELDENVARLHNSTGLFMTGGDQVRLCKLVAGTALARAMQLASTAGRLVIAGTSAGASAMGECMIARGYSGEPPKRNIVELSEGLGLLKDVIVDQHFHNRNRLPRLMTAVASQPHCIGVGIDENTAVVLHGDGILEVLGEGTVTVVDGSELVYNTINDIQSYQPLSVGNFRIAVMAQGLRYNLRERQTL</sequence>
<evidence type="ECO:0000313" key="11">
    <source>
        <dbReference type="Proteomes" id="UP001054846"/>
    </source>
</evidence>
<dbReference type="EMBL" id="CP063845">
    <property type="protein sequence ID" value="UFP96518.1"/>
    <property type="molecule type" value="Genomic_DNA"/>
</dbReference>
<evidence type="ECO:0000256" key="7">
    <source>
        <dbReference type="ARBA" id="ARBA00022801"/>
    </source>
</evidence>
<evidence type="ECO:0000256" key="6">
    <source>
        <dbReference type="ARBA" id="ARBA00022670"/>
    </source>
</evidence>
<dbReference type="PANTHER" id="PTHR36175">
    <property type="entry name" value="CYANOPHYCINASE"/>
    <property type="match status" value="1"/>
</dbReference>
<comment type="function">
    <text evidence="2 9">Exopeptidase that catalyzes the hydrolytic cleavage of multi-L-arginyl-poly-L-aspartic acid (cyanophycin; a water-insoluble reserve polymer) into aspartate-arginine dipeptides.</text>
</comment>
<dbReference type="SUPFAM" id="SSF52317">
    <property type="entry name" value="Class I glutamine amidotransferase-like"/>
    <property type="match status" value="1"/>
</dbReference>
<dbReference type="Pfam" id="PF03575">
    <property type="entry name" value="Peptidase_S51"/>
    <property type="match status" value="1"/>
</dbReference>
<evidence type="ECO:0000256" key="3">
    <source>
        <dbReference type="ARBA" id="ARBA00006534"/>
    </source>
</evidence>
<gene>
    <name evidence="10" type="ORF">ISF26_10025</name>
</gene>